<gene>
    <name evidence="1" type="ORF">M23134_04621</name>
</gene>
<keyword evidence="2" id="KW-1185">Reference proteome</keyword>
<comment type="caution">
    <text evidence="1">The sequence shown here is derived from an EMBL/GenBank/DDBJ whole genome shotgun (WGS) entry which is preliminary data.</text>
</comment>
<proteinExistence type="predicted"/>
<name>A1ZTC1_MICM2</name>
<protein>
    <submittedName>
        <fullName evidence="1">Uncharacterized protein</fullName>
    </submittedName>
</protein>
<accession>A1ZTC1</accession>
<reference evidence="1 2" key="1">
    <citation type="submission" date="2007-01" db="EMBL/GenBank/DDBJ databases">
        <authorList>
            <person name="Haygood M."/>
            <person name="Podell S."/>
            <person name="Anderson C."/>
            <person name="Hopkinson B."/>
            <person name="Roe K."/>
            <person name="Barbeau K."/>
            <person name="Gaasterland T."/>
            <person name="Ferriera S."/>
            <person name="Johnson J."/>
            <person name="Kravitz S."/>
            <person name="Beeson K."/>
            <person name="Sutton G."/>
            <person name="Rogers Y.-H."/>
            <person name="Friedman R."/>
            <person name="Frazier M."/>
            <person name="Venter J.C."/>
        </authorList>
    </citation>
    <scope>NUCLEOTIDE SEQUENCE [LARGE SCALE GENOMIC DNA]</scope>
    <source>
        <strain evidence="1 2">ATCC 23134</strain>
    </source>
</reference>
<dbReference type="AlphaFoldDB" id="A1ZTC1"/>
<evidence type="ECO:0000313" key="2">
    <source>
        <dbReference type="Proteomes" id="UP000004095"/>
    </source>
</evidence>
<dbReference type="EMBL" id="AAWS01000035">
    <property type="protein sequence ID" value="EAY26343.1"/>
    <property type="molecule type" value="Genomic_DNA"/>
</dbReference>
<sequence length="170" mass="18802">MTTTMKKLSIMPTILLTMLCWVSCKKKETAAPTTTNWTISASDLAEANQANGDITKQNDGPLVKYQVSTAYIQPLSGNTHVFKLYFTSQDSLTCYVEKLTQDFNYHSDAASGQNKLAMVVFNQDTLQLKSSAISIQPRTDQNKFHTVSNLHSQSKGDYNGTVNEVPLIGQ</sequence>
<organism evidence="1 2">
    <name type="scientific">Microscilla marina ATCC 23134</name>
    <dbReference type="NCBI Taxonomy" id="313606"/>
    <lineage>
        <taxon>Bacteria</taxon>
        <taxon>Pseudomonadati</taxon>
        <taxon>Bacteroidota</taxon>
        <taxon>Cytophagia</taxon>
        <taxon>Cytophagales</taxon>
        <taxon>Microscillaceae</taxon>
        <taxon>Microscilla</taxon>
    </lineage>
</organism>
<dbReference type="Proteomes" id="UP000004095">
    <property type="component" value="Unassembled WGS sequence"/>
</dbReference>
<evidence type="ECO:0000313" key="1">
    <source>
        <dbReference type="EMBL" id="EAY26343.1"/>
    </source>
</evidence>